<dbReference type="InterPro" id="IPR018359">
    <property type="entry name" value="Bromodomain_CS"/>
</dbReference>
<feature type="domain" description="NET" evidence="8">
    <location>
        <begin position="532"/>
        <end position="613"/>
    </location>
</feature>
<dbReference type="InterPro" id="IPR027353">
    <property type="entry name" value="NET_dom"/>
</dbReference>
<keyword evidence="2 4" id="KW-0103">Bromodomain</keyword>
<feature type="compositionally biased region" description="Low complexity" evidence="6">
    <location>
        <begin position="33"/>
        <end position="48"/>
    </location>
</feature>
<evidence type="ECO:0000256" key="3">
    <source>
        <dbReference type="ARBA" id="ARBA00023163"/>
    </source>
</evidence>
<dbReference type="Gene3D" id="1.20.1270.220">
    <property type="match status" value="1"/>
</dbReference>
<feature type="compositionally biased region" description="Basic and acidic residues" evidence="6">
    <location>
        <begin position="107"/>
        <end position="117"/>
    </location>
</feature>
<keyword evidence="10" id="KW-1185">Reference proteome</keyword>
<feature type="coiled-coil region" evidence="5">
    <location>
        <begin position="173"/>
        <end position="203"/>
    </location>
</feature>
<sequence length="778" mass="87236">MDSNVNDLNSREKLRWGDNYKVYTRKRRRKILDNTNTDDTPATAAAAPEVSGRDTNENDDVGPPSLETLVIQFRDSSTLKGGTFSELVDVSNGRDELTRGSSGQLVELKDGELRDPTEGSSGGGSSGSQPEMQNKRNEPQSCNLESENNGYVKPVIIRVQDRIWINLNGVRSKDEIRELSMSLENELDQVRSLVKEVEAKQLELTTYRTTCINGSSINAGGITTIPGGSISSYSHSQYMDNGLIKNRSVVRMNSDVPSVGHIGSRPFQRPNFLIVENSNGSSDFVEKEKRTPKANQYYGNSEFLLGKDRLPPESNKRMKPNGSGKKHSADSENGFAFGFGYDNHRLQAFRNCGSLLQRLMKHKHGWVFNEPVNAKALGLHDYHDIIKHPMDLGTIKTRLSQNWYKSPREFAEDVRLVFHNAMTYNPKGQDVHVMAEHLSEIFEERWAVIEAEYNSDWRHQTYHDGGIPTPTSRRTSYTPSFVHTPVTPHSLAPHARQLQTLDRSESMTRPVNPRMKTSNIVHVARTPIPKKPKAKDFNKRDMTYEEKQKLSTNLQSLPSEKLDAIVQIIKKRNSTLNQDNDEIEVDIDSVDAETLWELDRFVTNFKKSFSKYKRKAELALRAREGAAQTARIVNPTSVVADALKENGTGEKDTTPATLTEGGRPVDSASRSSSSSSDSGSSSRGNYDTLLQILIVIVLQHLDQRRHIHLGHDKLLMSFDYQCIGADACSNTHLKDVLWLLHDGFFQELQIELKSGAENLSISVLIVKNLAGSCKVLQL</sequence>
<feature type="region of interest" description="Disordered" evidence="6">
    <location>
        <begin position="94"/>
        <end position="146"/>
    </location>
</feature>
<dbReference type="AlphaFoldDB" id="A0AAE1UYP7"/>
<dbReference type="InterPro" id="IPR036427">
    <property type="entry name" value="Bromodomain-like_sf"/>
</dbReference>
<dbReference type="Gene3D" id="1.20.920.10">
    <property type="entry name" value="Bromodomain-like"/>
    <property type="match status" value="1"/>
</dbReference>
<dbReference type="Pfam" id="PF00439">
    <property type="entry name" value="Bromodomain"/>
    <property type="match status" value="1"/>
</dbReference>
<evidence type="ECO:0000256" key="1">
    <source>
        <dbReference type="ARBA" id="ARBA00023015"/>
    </source>
</evidence>
<dbReference type="PROSITE" id="PS50014">
    <property type="entry name" value="BROMODOMAIN_2"/>
    <property type="match status" value="1"/>
</dbReference>
<feature type="region of interest" description="Disordered" evidence="6">
    <location>
        <begin position="305"/>
        <end position="329"/>
    </location>
</feature>
<feature type="compositionally biased region" description="Low complexity" evidence="6">
    <location>
        <begin position="666"/>
        <end position="683"/>
    </location>
</feature>
<dbReference type="PROSITE" id="PS51525">
    <property type="entry name" value="NET"/>
    <property type="match status" value="1"/>
</dbReference>
<comment type="caution">
    <text evidence="9">The sequence shown here is derived from an EMBL/GenBank/DDBJ whole genome shotgun (WGS) entry which is preliminary data.</text>
</comment>
<dbReference type="Proteomes" id="UP001291623">
    <property type="component" value="Unassembled WGS sequence"/>
</dbReference>
<dbReference type="InterPro" id="IPR038336">
    <property type="entry name" value="NET_sf"/>
</dbReference>
<evidence type="ECO:0000313" key="10">
    <source>
        <dbReference type="Proteomes" id="UP001291623"/>
    </source>
</evidence>
<feature type="region of interest" description="Disordered" evidence="6">
    <location>
        <begin position="643"/>
        <end position="683"/>
    </location>
</feature>
<dbReference type="Pfam" id="PF17035">
    <property type="entry name" value="BET"/>
    <property type="match status" value="1"/>
</dbReference>
<dbReference type="SMART" id="SM00297">
    <property type="entry name" value="BROMO"/>
    <property type="match status" value="1"/>
</dbReference>
<organism evidence="9 10">
    <name type="scientific">Anisodus tanguticus</name>
    <dbReference type="NCBI Taxonomy" id="243964"/>
    <lineage>
        <taxon>Eukaryota</taxon>
        <taxon>Viridiplantae</taxon>
        <taxon>Streptophyta</taxon>
        <taxon>Embryophyta</taxon>
        <taxon>Tracheophyta</taxon>
        <taxon>Spermatophyta</taxon>
        <taxon>Magnoliopsida</taxon>
        <taxon>eudicotyledons</taxon>
        <taxon>Gunneridae</taxon>
        <taxon>Pentapetalae</taxon>
        <taxon>asterids</taxon>
        <taxon>lamiids</taxon>
        <taxon>Solanales</taxon>
        <taxon>Solanaceae</taxon>
        <taxon>Solanoideae</taxon>
        <taxon>Hyoscyameae</taxon>
        <taxon>Anisodus</taxon>
    </lineage>
</organism>
<reference evidence="9" key="1">
    <citation type="submission" date="2023-12" db="EMBL/GenBank/DDBJ databases">
        <title>Genome assembly of Anisodus tanguticus.</title>
        <authorList>
            <person name="Wang Y.-J."/>
        </authorList>
    </citation>
    <scope>NUCLEOTIDE SEQUENCE</scope>
    <source>
        <strain evidence="9">KB-2021</strain>
        <tissue evidence="9">Leaf</tissue>
    </source>
</reference>
<dbReference type="PROSITE" id="PS00633">
    <property type="entry name" value="BROMODOMAIN_1"/>
    <property type="match status" value="1"/>
</dbReference>
<feature type="region of interest" description="Disordered" evidence="6">
    <location>
        <begin position="27"/>
        <end position="64"/>
    </location>
</feature>
<proteinExistence type="predicted"/>
<keyword evidence="3" id="KW-0804">Transcription</keyword>
<dbReference type="EMBL" id="JAVYJV010000021">
    <property type="protein sequence ID" value="KAK4342099.1"/>
    <property type="molecule type" value="Genomic_DNA"/>
</dbReference>
<keyword evidence="1" id="KW-0805">Transcription regulation</keyword>
<protein>
    <recommendedName>
        <fullName evidence="11">Transcription factor GTE4-like</fullName>
    </recommendedName>
</protein>
<name>A0AAE1UYP7_9SOLA</name>
<evidence type="ECO:0000256" key="6">
    <source>
        <dbReference type="SAM" id="MobiDB-lite"/>
    </source>
</evidence>
<evidence type="ECO:0008006" key="11">
    <source>
        <dbReference type="Google" id="ProtNLM"/>
    </source>
</evidence>
<evidence type="ECO:0000313" key="9">
    <source>
        <dbReference type="EMBL" id="KAK4342099.1"/>
    </source>
</evidence>
<keyword evidence="5" id="KW-0175">Coiled coil</keyword>
<evidence type="ECO:0000259" key="8">
    <source>
        <dbReference type="PROSITE" id="PS51525"/>
    </source>
</evidence>
<evidence type="ECO:0000256" key="5">
    <source>
        <dbReference type="SAM" id="Coils"/>
    </source>
</evidence>
<dbReference type="PRINTS" id="PR00503">
    <property type="entry name" value="BROMODOMAIN"/>
</dbReference>
<dbReference type="CDD" id="cd05506">
    <property type="entry name" value="Bromo_plant1"/>
    <property type="match status" value="1"/>
</dbReference>
<evidence type="ECO:0000256" key="2">
    <source>
        <dbReference type="ARBA" id="ARBA00023117"/>
    </source>
</evidence>
<feature type="compositionally biased region" description="Basic and acidic residues" evidence="6">
    <location>
        <begin position="643"/>
        <end position="653"/>
    </location>
</feature>
<dbReference type="InterPro" id="IPR037377">
    <property type="entry name" value="GTE_bromo"/>
</dbReference>
<evidence type="ECO:0000256" key="4">
    <source>
        <dbReference type="PROSITE-ProRule" id="PRU00035"/>
    </source>
</evidence>
<evidence type="ECO:0000259" key="7">
    <source>
        <dbReference type="PROSITE" id="PS50014"/>
    </source>
</evidence>
<feature type="domain" description="Bromo" evidence="7">
    <location>
        <begin position="360"/>
        <end position="432"/>
    </location>
</feature>
<feature type="compositionally biased region" description="Basic and acidic residues" evidence="6">
    <location>
        <begin position="305"/>
        <end position="316"/>
    </location>
</feature>
<gene>
    <name evidence="9" type="ORF">RND71_037915</name>
</gene>
<accession>A0AAE1UYP7</accession>
<dbReference type="InterPro" id="IPR001487">
    <property type="entry name" value="Bromodomain"/>
</dbReference>
<dbReference type="SUPFAM" id="SSF47370">
    <property type="entry name" value="Bromodomain"/>
    <property type="match status" value="1"/>
</dbReference>
<dbReference type="PANTHER" id="PTHR45926">
    <property type="entry name" value="OSJNBA0053K19.4 PROTEIN"/>
    <property type="match status" value="1"/>
</dbReference>